<dbReference type="NCBIfam" id="TIGR04360">
    <property type="entry name" value="other_trbK"/>
    <property type="match status" value="1"/>
</dbReference>
<keyword evidence="3" id="KW-1185">Reference proteome</keyword>
<name>A0A330HKV1_9HYPH</name>
<evidence type="ECO:0000313" key="3">
    <source>
        <dbReference type="Proteomes" id="UP000251558"/>
    </source>
</evidence>
<organism evidence="2 3">
    <name type="scientific">Mesorhizobium hawassense</name>
    <dbReference type="NCBI Taxonomy" id="1209954"/>
    <lineage>
        <taxon>Bacteria</taxon>
        <taxon>Pseudomonadati</taxon>
        <taxon>Pseudomonadota</taxon>
        <taxon>Alphaproteobacteria</taxon>
        <taxon>Hyphomicrobiales</taxon>
        <taxon>Phyllobacteriaceae</taxon>
        <taxon>Mesorhizobium</taxon>
    </lineage>
</organism>
<gene>
    <name evidence="2" type="ORF">DPM33_20775</name>
</gene>
<protein>
    <recommendedName>
        <fullName evidence="4">Conjugal transfer protein TrbK</fullName>
    </recommendedName>
</protein>
<feature type="region of interest" description="Disordered" evidence="1">
    <location>
        <begin position="79"/>
        <end position="129"/>
    </location>
</feature>
<reference evidence="2 3" key="1">
    <citation type="submission" date="2018-07" db="EMBL/GenBank/DDBJ databases">
        <title>Diversity of Mesorhizobium strains in Brazil.</title>
        <authorList>
            <person name="Helene L.C.F."/>
            <person name="Dall'Agnol R."/>
            <person name="Delamuta J.R.M."/>
            <person name="Hungria M."/>
        </authorList>
    </citation>
    <scope>NUCLEOTIDE SEQUENCE [LARGE SCALE GENOMIC DNA]</scope>
    <source>
        <strain evidence="2 3">AC99b</strain>
    </source>
</reference>
<dbReference type="AlphaFoldDB" id="A0A330HKV1"/>
<sequence>MDGKILARIGAVVFVAVALTVTAIEMSSKDDEPDVRAARDRSIAAQDPLAAELRRCSGIGEAGDPGCLKAWAESRRRFLGQRDTATAPAPVAPTTLFPNVPASADRKEREQPDVTAPAMQVEPSWPEAR</sequence>
<evidence type="ECO:0008006" key="4">
    <source>
        <dbReference type="Google" id="ProtNLM"/>
    </source>
</evidence>
<accession>A0A330HKV1</accession>
<feature type="compositionally biased region" description="Low complexity" evidence="1">
    <location>
        <begin position="84"/>
        <end position="95"/>
    </location>
</feature>
<evidence type="ECO:0000313" key="2">
    <source>
        <dbReference type="EMBL" id="RAZ88873.1"/>
    </source>
</evidence>
<dbReference type="RefSeq" id="WP_112099307.1">
    <property type="nucleotide sequence ID" value="NZ_QMBP01000010.1"/>
</dbReference>
<evidence type="ECO:0000256" key="1">
    <source>
        <dbReference type="SAM" id="MobiDB-lite"/>
    </source>
</evidence>
<dbReference type="EMBL" id="QMBP01000010">
    <property type="protein sequence ID" value="RAZ88873.1"/>
    <property type="molecule type" value="Genomic_DNA"/>
</dbReference>
<proteinExistence type="predicted"/>
<dbReference type="OrthoDB" id="9815800at2"/>
<dbReference type="Proteomes" id="UP000251558">
    <property type="component" value="Unassembled WGS sequence"/>
</dbReference>
<dbReference type="InterPro" id="IPR027587">
    <property type="entry name" value="TrbK"/>
</dbReference>
<dbReference type="Pfam" id="PF20084">
    <property type="entry name" value="TrbK"/>
    <property type="match status" value="1"/>
</dbReference>
<comment type="caution">
    <text evidence="2">The sequence shown here is derived from an EMBL/GenBank/DDBJ whole genome shotgun (WGS) entry which is preliminary data.</text>
</comment>